<organism evidence="4 5">
    <name type="scientific">Tritrichomonas musculus</name>
    <dbReference type="NCBI Taxonomy" id="1915356"/>
    <lineage>
        <taxon>Eukaryota</taxon>
        <taxon>Metamonada</taxon>
        <taxon>Parabasalia</taxon>
        <taxon>Tritrichomonadida</taxon>
        <taxon>Tritrichomonadidae</taxon>
        <taxon>Tritrichomonas</taxon>
    </lineage>
</organism>
<dbReference type="Proteomes" id="UP001470230">
    <property type="component" value="Unassembled WGS sequence"/>
</dbReference>
<evidence type="ECO:0000259" key="3">
    <source>
        <dbReference type="Pfam" id="PF12234"/>
    </source>
</evidence>
<name>A0ABR2JYT5_9EUKA</name>
<evidence type="ECO:0000313" key="4">
    <source>
        <dbReference type="EMBL" id="KAK8884025.1"/>
    </source>
</evidence>
<accession>A0ABR2JYT5</accession>
<dbReference type="InterPro" id="IPR036322">
    <property type="entry name" value="WD40_repeat_dom_sf"/>
</dbReference>
<dbReference type="InterPro" id="IPR052208">
    <property type="entry name" value="DmX-like/RAVE_component"/>
</dbReference>
<feature type="compositionally biased region" description="Acidic residues" evidence="2">
    <location>
        <begin position="1057"/>
        <end position="1071"/>
    </location>
</feature>
<feature type="domain" description="RAVE complex protein Rav1 C-terminal" evidence="3">
    <location>
        <begin position="715"/>
        <end position="915"/>
    </location>
</feature>
<reference evidence="4 5" key="1">
    <citation type="submission" date="2024-04" db="EMBL/GenBank/DDBJ databases">
        <title>Tritrichomonas musculus Genome.</title>
        <authorList>
            <person name="Alves-Ferreira E."/>
            <person name="Grigg M."/>
            <person name="Lorenzi H."/>
            <person name="Galac M."/>
        </authorList>
    </citation>
    <scope>NUCLEOTIDE SEQUENCE [LARGE SCALE GENOMIC DNA]</scope>
    <source>
        <strain evidence="4 5">EAF2021</strain>
    </source>
</reference>
<dbReference type="SMART" id="SM00320">
    <property type="entry name" value="WD40"/>
    <property type="match status" value="5"/>
</dbReference>
<dbReference type="Pfam" id="PF12234">
    <property type="entry name" value="Rav1p_C"/>
    <property type="match status" value="1"/>
</dbReference>
<dbReference type="InterPro" id="IPR001680">
    <property type="entry name" value="WD40_rpt"/>
</dbReference>
<gene>
    <name evidence="4" type="ORF">M9Y10_043128</name>
</gene>
<dbReference type="PANTHER" id="PTHR13950:SF9">
    <property type="entry name" value="RABCONNECTIN-3A"/>
    <property type="match status" value="1"/>
</dbReference>
<sequence>MNLKSPVLDSTKSLSFSYPINNEYPNSVSFSGVHAGFLLAYASSNLIIVLIEGKYISAVLQGHEQTVCTVSFEIRGPHIISCDVSGKCFFWHYQDSIWQNSRIVQLDTPITSASWYTSRREICYTLKDGLYRSSLTDFGITSEKLSNKSSFCTFNYDGTLLASHNKGYTLSIFMFSSNSYLTQVLKHPSQIVTFDFHPSLPSFLTITKDHILRIWRQSILSGFACTAAVKVPLIGFFVKNPFFYSDPSSFGPQKPTTILFVSPQHKFYKLKVEENGLIKNAEDGNPFRNVPISDDFGYRAVYKTNLGTETIIVSQKKISIVSRQKTRELLFHTDIVERTEFAPDNFWLYTLDKSKNLILWPIFNPYQYSREVSDKANIAVWKDSTNLIFQEETETEKLRIYNTLNNKVHDFDFPPIHDLRELYSNNGEIFAITDHNIISQSNTNNPIDEFQQLAISRSFKNQFMVLFSYQKNNQLRTLLCPGMKMIPCSNRTGKIKDLGFVSFILFAVLTDNEIELWSFKDEKVGYQFVNKVYLPGMNRIYSDTSSIGGRLLSHDSRHLFSISNGVTPLLISNNITQVTVSSVGHVAVFWGKNFQVYPSWCITRPDKRSLSLNVGLSQSDELLNIGSLTQDAKYIQKVTVPPSINYMVSPSSYIHPRESNILTIQSTLFHLLECKNIMNLSECSPEQIPAIPNQYAIPSALEFPAEFNNDEYRQLIEQIKNVKEDIDMFGLRYLLAIKENAWPPSYFALWLSYSQSQSQISEHIISFIDANMLSKFYIAASIHQHSILVKIVQHSLINMWISFQKVDNVALLYAALGQLSAIAKLYKSIGDDLRSDFFKHDFKVEKWRKFAIKNAYSSLSHHNLEMSATLFLIAGQVNLCINIISTKMEDPMLGFLVLRLLTNSDYKSKEMQEFMSKVNWNDEIIPILLSNLTKNSTASKLLEKQILEREKSKNITVFGDRRLTLFEIYFNQTKNKDIIGELVTNMNQDGLAPLSKYAYGIVNCPYETFRSIDFPEKASDDSADEVEVTTSDKSKLGIEEVTIEKVEAFDFGGGLVDDFDDDEWSDDDDDKETEKEKEEEKTEEKVELKASEEGKENLIQKKENKEANIFEQFLLTLTETLCHFYGTKVPEKPDDYAGTFAMRASSINISSRHLSSNKRNILFRQISQFIDECSSLFYESASIPLTPKTLLTLVFKFFHTIVHYGVEHNNSLTNEANQNGAKNELSIEKNSSNNINIEKKNSIGLKEEVLDDIEKDKIKNKDDFIPSLDIKKIIEHRDIEFIESVYNGAVVVATWTYFGQFLAQLLDESIETIFISTDHIPSAQSFFDVDITSPRFPDSIPPLLSRYTQGADQVASFERSRFLIMLLLFESILNTNKKYFEKGRISPKGEEYFMTKMEERHKSMLKTFQFYEIALGSPHLERPSDDNKNVSGAISMIIDNVFKKEVEYLEEIHRRSLNKQGFPGIFRKGKLTVTDKTDVKHPYNNFKAMATMSIKKDKLIAVTDNNQLVKIDFSDPEKPIFKRVEISSNEQKNHQQNLSEIVDVISHPTYDLFICLCSNCGYLFNYDNDPMTIESKITISTSNSNSGTIGSSSQSKITCGEFSPNSAKFAICSNVIDIFNFDLSKSEMTPIMSRRMKGQINCMTWTNTETSLAVSYTNSSINKSTIVVINTLKKYDEKVEVKKEWGIVTSIVANIRKGKLVFGTKNGFVVITEMTRNFEATCIIALNIPITSMKNMQEVVVAGTENGKVIVFSTSKPTKSYQFDINYKMNSVILSDTKIIAAGDSQVFSVWNAL</sequence>
<dbReference type="PANTHER" id="PTHR13950">
    <property type="entry name" value="RABCONNECTIN-RELATED"/>
    <property type="match status" value="1"/>
</dbReference>
<feature type="compositionally biased region" description="Basic and acidic residues" evidence="2">
    <location>
        <begin position="1072"/>
        <end position="1091"/>
    </location>
</feature>
<dbReference type="InterPro" id="IPR022033">
    <property type="entry name" value="Rav1p_C"/>
</dbReference>
<keyword evidence="5" id="KW-1185">Reference proteome</keyword>
<comment type="caution">
    <text evidence="4">The sequence shown here is derived from an EMBL/GenBank/DDBJ whole genome shotgun (WGS) entry which is preliminary data.</text>
</comment>
<dbReference type="PROSITE" id="PS50082">
    <property type="entry name" value="WD_REPEATS_2"/>
    <property type="match status" value="1"/>
</dbReference>
<proteinExistence type="predicted"/>
<dbReference type="SUPFAM" id="SSF50978">
    <property type="entry name" value="WD40 repeat-like"/>
    <property type="match status" value="2"/>
</dbReference>
<feature type="repeat" description="WD" evidence="1">
    <location>
        <begin position="184"/>
        <end position="215"/>
    </location>
</feature>
<dbReference type="InterPro" id="IPR015943">
    <property type="entry name" value="WD40/YVTN_repeat-like_dom_sf"/>
</dbReference>
<evidence type="ECO:0000256" key="2">
    <source>
        <dbReference type="SAM" id="MobiDB-lite"/>
    </source>
</evidence>
<protein>
    <recommendedName>
        <fullName evidence="3">RAVE complex protein Rav1 C-terminal domain-containing protein</fullName>
    </recommendedName>
</protein>
<dbReference type="EMBL" id="JAPFFF010000008">
    <property type="protein sequence ID" value="KAK8884025.1"/>
    <property type="molecule type" value="Genomic_DNA"/>
</dbReference>
<dbReference type="Gene3D" id="2.130.10.10">
    <property type="entry name" value="YVTN repeat-like/Quinoprotein amine dehydrogenase"/>
    <property type="match status" value="2"/>
</dbReference>
<evidence type="ECO:0000313" key="5">
    <source>
        <dbReference type="Proteomes" id="UP001470230"/>
    </source>
</evidence>
<evidence type="ECO:0000256" key="1">
    <source>
        <dbReference type="PROSITE-ProRule" id="PRU00221"/>
    </source>
</evidence>
<keyword evidence="1" id="KW-0853">WD repeat</keyword>
<feature type="region of interest" description="Disordered" evidence="2">
    <location>
        <begin position="1054"/>
        <end position="1091"/>
    </location>
</feature>